<keyword evidence="2" id="KW-1185">Reference proteome</keyword>
<organism evidence="1 2">
    <name type="scientific">Choristoneura fumiferana</name>
    <name type="common">Spruce budworm moth</name>
    <name type="synonym">Archips fumiferana</name>
    <dbReference type="NCBI Taxonomy" id="7141"/>
    <lineage>
        <taxon>Eukaryota</taxon>
        <taxon>Metazoa</taxon>
        <taxon>Ecdysozoa</taxon>
        <taxon>Arthropoda</taxon>
        <taxon>Hexapoda</taxon>
        <taxon>Insecta</taxon>
        <taxon>Pterygota</taxon>
        <taxon>Neoptera</taxon>
        <taxon>Endopterygota</taxon>
        <taxon>Lepidoptera</taxon>
        <taxon>Glossata</taxon>
        <taxon>Ditrysia</taxon>
        <taxon>Tortricoidea</taxon>
        <taxon>Tortricidae</taxon>
        <taxon>Tortricinae</taxon>
        <taxon>Choristoneura</taxon>
    </lineage>
</organism>
<accession>A0ACC0KPH6</accession>
<gene>
    <name evidence="1" type="ORF">MSG28_010621</name>
</gene>
<proteinExistence type="predicted"/>
<comment type="caution">
    <text evidence="1">The sequence shown here is derived from an EMBL/GenBank/DDBJ whole genome shotgun (WGS) entry which is preliminary data.</text>
</comment>
<evidence type="ECO:0000313" key="2">
    <source>
        <dbReference type="Proteomes" id="UP001064048"/>
    </source>
</evidence>
<dbReference type="EMBL" id="CM046118">
    <property type="protein sequence ID" value="KAI8437956.1"/>
    <property type="molecule type" value="Genomic_DNA"/>
</dbReference>
<evidence type="ECO:0000313" key="1">
    <source>
        <dbReference type="EMBL" id="KAI8437956.1"/>
    </source>
</evidence>
<reference evidence="1 2" key="1">
    <citation type="journal article" date="2022" name="Genome Biol. Evol.">
        <title>The Spruce Budworm Genome: Reconstructing the Evolutionary History of Antifreeze Proteins.</title>
        <authorList>
            <person name="Beliveau C."/>
            <person name="Gagne P."/>
            <person name="Picq S."/>
            <person name="Vernygora O."/>
            <person name="Keeling C.I."/>
            <person name="Pinkney K."/>
            <person name="Doucet D."/>
            <person name="Wen F."/>
            <person name="Johnston J.S."/>
            <person name="Maaroufi H."/>
            <person name="Boyle B."/>
            <person name="Laroche J."/>
            <person name="Dewar K."/>
            <person name="Juretic N."/>
            <person name="Blackburn G."/>
            <person name="Nisole A."/>
            <person name="Brunet B."/>
            <person name="Brandao M."/>
            <person name="Lumley L."/>
            <person name="Duan J."/>
            <person name="Quan G."/>
            <person name="Lucarotti C.J."/>
            <person name="Roe A.D."/>
            <person name="Sperling F.A.H."/>
            <person name="Levesque R.C."/>
            <person name="Cusson M."/>
        </authorList>
    </citation>
    <scope>NUCLEOTIDE SEQUENCE [LARGE SCALE GENOMIC DNA]</scope>
    <source>
        <strain evidence="1">Glfc:IPQL:Cfum</strain>
    </source>
</reference>
<protein>
    <submittedName>
        <fullName evidence="1">Uncharacterized protein</fullName>
    </submittedName>
</protein>
<name>A0ACC0KPH6_CHOFU</name>
<sequence>MKDSSVYESLPHVYTVTAIGVPKPTVRWLHDGKEVKPCGRVHISNVGDVYKLEIDSLQLSDGGKWQCEVSNDVGKKVLKAELSVASVSEFRKPIFTSPLEAQRVMQREPVLMKAVCTADPQPHVSWLLNGVELTPDATVKTTADSKEIEHGLKECTFTLAIPTGRHADTGVYTIRAKNQYGVGESSARLDILLRPEIEGLHDVTTTPFEETTFVACIHANPIAEVTWSKDGMVIQPSTNIDIVEDRSSENFQLIVKKVGVADGGVYTLTAKNEIGETAAQAKLTVHTGEPIFTKPLQKQTVKDYEDCSLKVRCDGVPKPEVHWFREGKEISNDERHSITTEVGGQVDSELEIKHFNASDSGKYKVRAVNLAGEAFCDADILLAQTAPGFAHKLDRQRDVDEGEPLELKAKLDGSPIPTAKWYKDGVELSPSDPRVQQTALPDGTVKLSIEHVTPADCGAYKLVITNPNGENSALCAVAVNPTPRKPSFSKELEDVKAVVGQPLKLEARVMAFPAPEVKWFKDGLPIRPSQAINFVNQPGGVIGLLIDSCKPEDAGVYSLTVTNKLGDISSKAVVEVQQKEKKPAFIAELQPAKVIEGFPVKMEVKVLGHPQPTIKWTHNGKEIVPDGKHVRIVAQPDGTHALLLDKATAEDAGEYGVIAVNDQGETASTAKLSVASRSDDSSPQERPQFVHGLRDVMAEEGQPFSISAPFVGNPIPDVEWTKDGQPLKPSEKVLLTCDGKRVGLEITPMELPDAGVYAVKLVNPLGEDTSQGRIDVRKVYQPPSFSQKFTDLQQLPTFDAKFPARVLGLPTPDITWYKDGAPIKESEKYHLKRDGDACCLYVRDIGLDDAGTFKCVAKNREGEASCEAKLEVVDKIGKRQKIEPPSFLKKIGDTEVYRGMSAKFTACATGSPEPEVEWYRNDEKLYPCERIRMDKETTGLLRLVISQVDPSDVGSYRCRIFNPHGEESCTAQLTYDTLEPRQNKRPISDQYSDFDKMKKTGVPMPLADKPIISRMTDRRLTLSWKPSIPHGPRFPVTYQVEMCEVPDGDWFTARTGLRSCVCDISNLEPFRDYKFRIRVENKYGVSDPSPYAITHRAKLEPDPPKFIPYLEPGIDFRPETSPYFPKDFDIERPLHDGYAQAPRFLRQEHDSQYGVKGHNVNLFWFVYGYPKPKMTYFFNDEPIEIGGRYDWSYTRNGQATLFINKMLERDEGWYEAVATNEHGQTRQRVRLAIAEYPTFIKRPEETIALQRRTARIEARVTGVPYPDIKWYKDWQPLAASSRIKIGELLLSHAGSDQLKICDFGLSRRIMFDKHASLDYGMPEYVAPEVASGEGVSFNADMWSVGIITYILLSGHSPFRGANDRETLTKIREGKWEWHDELWWSQLSLECRDFISKLLVYNWRDRMDCRNWFRRRPLSGAFEHPSKMVYPPGEVYTPEGTPDRSSRDRGASPWDLKFKQWEHPDWEVTATSESHYQNGPDTYLLQLRDVGFPVRLREYMKVACHRSPAYTISVNDSYDPRTPIIRERRRFTDIMDEEIDDERRERINNYGQESYTIRRLRHELGTRLDSYAEAQAFMESKKDGQLPFLREKPQILPIRLFCNYYLVINK</sequence>
<dbReference type="Proteomes" id="UP001064048">
    <property type="component" value="Chromosome 18"/>
</dbReference>